<gene>
    <name evidence="1" type="ORF">SAMN06893096_108120</name>
</gene>
<proteinExistence type="predicted"/>
<dbReference type="AlphaFoldDB" id="A0A239HHZ0"/>
<sequence length="137" mass="13587">MPGEDAGAVLLVDAANVVGARPDGWWRDRAGATARLLARLAALPGRTVPAPAGGDPLRCAEVVAVVEGAARAVPAPDGVTVVRAPGSGDDALASVAARVAGEGRDLVVVTADRGLRARLPAGAAVTGPGWLYDVLPA</sequence>
<organism evidence="1 2">
    <name type="scientific">Geodermatophilus pulveris</name>
    <dbReference type="NCBI Taxonomy" id="1564159"/>
    <lineage>
        <taxon>Bacteria</taxon>
        <taxon>Bacillati</taxon>
        <taxon>Actinomycetota</taxon>
        <taxon>Actinomycetes</taxon>
        <taxon>Geodermatophilales</taxon>
        <taxon>Geodermatophilaceae</taxon>
        <taxon>Geodermatophilus</taxon>
    </lineage>
</organism>
<dbReference type="EMBL" id="FZOO01000008">
    <property type="protein sequence ID" value="SNS81026.1"/>
    <property type="molecule type" value="Genomic_DNA"/>
</dbReference>
<evidence type="ECO:0000313" key="1">
    <source>
        <dbReference type="EMBL" id="SNS81026.1"/>
    </source>
</evidence>
<accession>A0A239HHZ0</accession>
<dbReference type="RefSeq" id="WP_089306617.1">
    <property type="nucleotide sequence ID" value="NZ_FZOO01000008.1"/>
</dbReference>
<protein>
    <recommendedName>
        <fullName evidence="3">YacP-like NYN domain-containing protein</fullName>
    </recommendedName>
</protein>
<evidence type="ECO:0000313" key="2">
    <source>
        <dbReference type="Proteomes" id="UP000198373"/>
    </source>
</evidence>
<name>A0A239HHZ0_9ACTN</name>
<keyword evidence="2" id="KW-1185">Reference proteome</keyword>
<dbReference type="Proteomes" id="UP000198373">
    <property type="component" value="Unassembled WGS sequence"/>
</dbReference>
<reference evidence="2" key="1">
    <citation type="submission" date="2017-06" db="EMBL/GenBank/DDBJ databases">
        <authorList>
            <person name="Varghese N."/>
            <person name="Submissions S."/>
        </authorList>
    </citation>
    <scope>NUCLEOTIDE SEQUENCE [LARGE SCALE GENOMIC DNA]</scope>
    <source>
        <strain evidence="2">DSM 46839</strain>
    </source>
</reference>
<evidence type="ECO:0008006" key="3">
    <source>
        <dbReference type="Google" id="ProtNLM"/>
    </source>
</evidence>
<dbReference type="OrthoDB" id="3404294at2"/>